<evidence type="ECO:0000313" key="2">
    <source>
        <dbReference type="EMBL" id="MDQ0115279.1"/>
    </source>
</evidence>
<gene>
    <name evidence="2" type="ORF">J2T15_004737</name>
</gene>
<evidence type="ECO:0000313" key="3">
    <source>
        <dbReference type="Proteomes" id="UP001229346"/>
    </source>
</evidence>
<keyword evidence="1" id="KW-0472">Membrane</keyword>
<dbReference type="RefSeq" id="WP_307206781.1">
    <property type="nucleotide sequence ID" value="NZ_JAUSSU010000010.1"/>
</dbReference>
<name>A0ABT9U6L7_PAEHA</name>
<keyword evidence="3" id="KW-1185">Reference proteome</keyword>
<keyword evidence="1" id="KW-0812">Transmembrane</keyword>
<comment type="caution">
    <text evidence="2">The sequence shown here is derived from an EMBL/GenBank/DDBJ whole genome shotgun (WGS) entry which is preliminary data.</text>
</comment>
<accession>A0ABT9U6L7</accession>
<keyword evidence="1" id="KW-1133">Transmembrane helix</keyword>
<dbReference type="Proteomes" id="UP001229346">
    <property type="component" value="Unassembled WGS sequence"/>
</dbReference>
<protein>
    <recommendedName>
        <fullName evidence="4">DUF4179 domain-containing protein</fullName>
    </recommendedName>
</protein>
<dbReference type="EMBL" id="JAUSSU010000010">
    <property type="protein sequence ID" value="MDQ0115279.1"/>
    <property type="molecule type" value="Genomic_DNA"/>
</dbReference>
<organism evidence="2 3">
    <name type="scientific">Paenibacillus harenae</name>
    <dbReference type="NCBI Taxonomy" id="306543"/>
    <lineage>
        <taxon>Bacteria</taxon>
        <taxon>Bacillati</taxon>
        <taxon>Bacillota</taxon>
        <taxon>Bacilli</taxon>
        <taxon>Bacillales</taxon>
        <taxon>Paenibacillaceae</taxon>
        <taxon>Paenibacillus</taxon>
    </lineage>
</organism>
<sequence>MINSMEDQIRFMLRQERQELNDDPDYDAMWRRIESKLSSSIASDDVMTSARVKKPLAAKIIPIACAAVLLAAAPAMAGVTIDWGALWRGESISDAISHGLGEELQETVVSGNIPFTITGVAADDYFMNVLFQLDLPPLADNDYIVFESVQLTNKEGREFGVESQLRADASATDSLIGVFQAENKLGGNKEHYDLKVNNLKLYKYRSFPLGVNPLDALHQPFALPYALGTESGLEVTNVIRSKGKLVITYEIDPVSHEEWQPAALSILTDSGDSVGEEFGVVLRTVPNGRVVKQSTFVLSDAELADAELAVTTAEVVSEVKAEWRFSFNVDRNDSLEAIYVNRLNEAVTTNDALMRFKELVVTPIDIRLPFDEDPAKSAGGAPYPRIEYEKQSLIIDGLEVEGWLGTPDLNNRYFSFQPPEWYDDWSQVPITLKLSERLVTDLNDKTSLIALRAPSSESQRAETRIGSFKLHIDYYMDGDDLITETSSEDPRFRSVTPYLYDEGKKIVPQFNPAPPSGNGTGIQVDRYTSAPKGDLELRILLYEWSDPDASTELNLQ</sequence>
<reference evidence="2 3" key="1">
    <citation type="submission" date="2023-07" db="EMBL/GenBank/DDBJ databases">
        <title>Sorghum-associated microbial communities from plants grown in Nebraska, USA.</title>
        <authorList>
            <person name="Schachtman D."/>
        </authorList>
    </citation>
    <scope>NUCLEOTIDE SEQUENCE [LARGE SCALE GENOMIC DNA]</scope>
    <source>
        <strain evidence="2 3">CC482</strain>
    </source>
</reference>
<evidence type="ECO:0008006" key="4">
    <source>
        <dbReference type="Google" id="ProtNLM"/>
    </source>
</evidence>
<proteinExistence type="predicted"/>
<feature type="transmembrane region" description="Helical" evidence="1">
    <location>
        <begin position="60"/>
        <end position="87"/>
    </location>
</feature>
<evidence type="ECO:0000256" key="1">
    <source>
        <dbReference type="SAM" id="Phobius"/>
    </source>
</evidence>